<dbReference type="EMBL" id="JADIVZ010000002">
    <property type="protein sequence ID" value="MBF4161264.1"/>
    <property type="molecule type" value="Genomic_DNA"/>
</dbReference>
<sequence length="149" mass="15828">MTMPHATTRPTGRRGVIAPLVAVLVAGLAISLAGCGAGASPEQVAANDDLARQIQKDLSAGSDYPGVEVSYVANPSESVKVFVEFRCDGCAFEQLADRAIEAVWTSEITPLDTIYVEAKPGQRETSVSLFADADRLEREYGPRPVSDDS</sequence>
<proteinExistence type="predicted"/>
<name>A0A930UZI1_9ACTN</name>
<gene>
    <name evidence="1" type="ORF">ISG29_06135</name>
</gene>
<organism evidence="1 2">
    <name type="scientific">Nocardioides acrostichi</name>
    <dbReference type="NCBI Taxonomy" id="2784339"/>
    <lineage>
        <taxon>Bacteria</taxon>
        <taxon>Bacillati</taxon>
        <taxon>Actinomycetota</taxon>
        <taxon>Actinomycetes</taxon>
        <taxon>Propionibacteriales</taxon>
        <taxon>Nocardioidaceae</taxon>
        <taxon>Nocardioides</taxon>
    </lineage>
</organism>
<evidence type="ECO:0000313" key="1">
    <source>
        <dbReference type="EMBL" id="MBF4161264.1"/>
    </source>
</evidence>
<protein>
    <submittedName>
        <fullName evidence="1">Uncharacterized protein</fullName>
    </submittedName>
</protein>
<keyword evidence="2" id="KW-1185">Reference proteome</keyword>
<accession>A0A930UZI1</accession>
<evidence type="ECO:0000313" key="2">
    <source>
        <dbReference type="Proteomes" id="UP000656804"/>
    </source>
</evidence>
<reference evidence="1" key="1">
    <citation type="submission" date="2020-11" db="EMBL/GenBank/DDBJ databases">
        <title>Nocardioides sp. CBS4Y-1, whole genome shotgun sequence.</title>
        <authorList>
            <person name="Tuo L."/>
        </authorList>
    </citation>
    <scope>NUCLEOTIDE SEQUENCE</scope>
    <source>
        <strain evidence="1">CBS4Y-1</strain>
    </source>
</reference>
<dbReference type="RefSeq" id="WP_194502506.1">
    <property type="nucleotide sequence ID" value="NZ_JADIVZ010000002.1"/>
</dbReference>
<dbReference type="Proteomes" id="UP000656804">
    <property type="component" value="Unassembled WGS sequence"/>
</dbReference>
<dbReference type="AlphaFoldDB" id="A0A930UZI1"/>
<comment type="caution">
    <text evidence="1">The sequence shown here is derived from an EMBL/GenBank/DDBJ whole genome shotgun (WGS) entry which is preliminary data.</text>
</comment>